<gene>
    <name evidence="2" type="ORF">OFUS_LOCUS19398</name>
</gene>
<evidence type="ECO:0000313" key="2">
    <source>
        <dbReference type="EMBL" id="CAH1794753.1"/>
    </source>
</evidence>
<dbReference type="OrthoDB" id="2099887at2759"/>
<dbReference type="Proteomes" id="UP000749559">
    <property type="component" value="Unassembled WGS sequence"/>
</dbReference>
<dbReference type="InterPro" id="IPR027589">
    <property type="entry name" value="Choice_anch_B"/>
</dbReference>
<comment type="caution">
    <text evidence="2">The sequence shown here is derived from an EMBL/GenBank/DDBJ whole genome shotgun (WGS) entry which is preliminary data.</text>
</comment>
<feature type="non-terminal residue" evidence="2">
    <location>
        <position position="514"/>
    </location>
</feature>
<dbReference type="SUPFAM" id="SSF75011">
    <property type="entry name" value="3-carboxy-cis,cis-mucoante lactonizing enzyme"/>
    <property type="match status" value="1"/>
</dbReference>
<reference evidence="2" key="1">
    <citation type="submission" date="2022-03" db="EMBL/GenBank/DDBJ databases">
        <authorList>
            <person name="Martin C."/>
        </authorList>
    </citation>
    <scope>NUCLEOTIDE SEQUENCE</scope>
</reference>
<feature type="signal peptide" evidence="1">
    <location>
        <begin position="1"/>
        <end position="18"/>
    </location>
</feature>
<protein>
    <recommendedName>
        <fullName evidence="4">Choice-of-anchor B family protein</fullName>
    </recommendedName>
</protein>
<dbReference type="Pfam" id="PF08309">
    <property type="entry name" value="LVIVD"/>
    <property type="match status" value="1"/>
</dbReference>
<sequence>FWVKMLPLVLLFIAAASAGPSCRYSEWDEWDQCERSALCPRPVEKSFKTNPSASVPNDVGRQNGIDMMALKEELWSRPNPQRTRPNQIGAPVTCSGGYAGTYECLNVDQQSFINLDTLDGADGMASRANDNWGWTDPTNNREYVIMGLDDGTSFVDMTDPVNPIVLAYLPTSTVASNWRDMKVVNDHAFIVSEAAGHGMQVFDLRRLRGMSGPTQTVQADAVYDRLGNVHNIISNPQSNTVFLVGATNGDQEGCLAGLHMIDVSDPTNPTFTGCFADDFYVHDAQCHQYNGPDTDYQGREVCYCYNEDQMAIVDVTDKANPTYISTISYPGAAYTHQGWITEDYTTILLDDEQDESRSFEGNTRTYIFDVRDLDNPELRNTFYSAREAIDHNQYILGDYTFQSNYEVGLRILRIDQANYNLEEVAFFDVDDTTPGGLVSFQGSWNNYPYFASGNIPVTSIELGLFIVRPNFTAMEAQHQSANNGYQYRTRELISGSEDTCPAVKERRECVAPAC</sequence>
<evidence type="ECO:0000256" key="1">
    <source>
        <dbReference type="SAM" id="SignalP"/>
    </source>
</evidence>
<dbReference type="EMBL" id="CAIIXF020000009">
    <property type="protein sequence ID" value="CAH1794753.1"/>
    <property type="molecule type" value="Genomic_DNA"/>
</dbReference>
<dbReference type="PANTHER" id="PTHR38787">
    <property type="entry name" value="REGULATORY P DOMAIN-CONTAINING PROTEIN"/>
    <property type="match status" value="1"/>
</dbReference>
<organism evidence="2 3">
    <name type="scientific">Owenia fusiformis</name>
    <name type="common">Polychaete worm</name>
    <dbReference type="NCBI Taxonomy" id="6347"/>
    <lineage>
        <taxon>Eukaryota</taxon>
        <taxon>Metazoa</taxon>
        <taxon>Spiralia</taxon>
        <taxon>Lophotrochozoa</taxon>
        <taxon>Annelida</taxon>
        <taxon>Polychaeta</taxon>
        <taxon>Sedentaria</taxon>
        <taxon>Canalipalpata</taxon>
        <taxon>Sabellida</taxon>
        <taxon>Oweniida</taxon>
        <taxon>Oweniidae</taxon>
        <taxon>Owenia</taxon>
    </lineage>
</organism>
<feature type="chain" id="PRO_5035916834" description="Choice-of-anchor B family protein" evidence="1">
    <location>
        <begin position="19"/>
        <end position="514"/>
    </location>
</feature>
<dbReference type="PANTHER" id="PTHR38787:SF3">
    <property type="entry name" value="REGULATORY P DOMAIN-CONTAINING PROTEIN"/>
    <property type="match status" value="1"/>
</dbReference>
<keyword evidence="1" id="KW-0732">Signal</keyword>
<keyword evidence="3" id="KW-1185">Reference proteome</keyword>
<evidence type="ECO:0000313" key="3">
    <source>
        <dbReference type="Proteomes" id="UP000749559"/>
    </source>
</evidence>
<accession>A0A8S4PND6</accession>
<dbReference type="GO" id="GO:0005576">
    <property type="term" value="C:extracellular region"/>
    <property type="evidence" value="ECO:0007669"/>
    <property type="project" value="TreeGrafter"/>
</dbReference>
<name>A0A8S4PND6_OWEFU</name>
<dbReference type="InterPro" id="IPR013211">
    <property type="entry name" value="LVIVD"/>
</dbReference>
<dbReference type="AlphaFoldDB" id="A0A8S4PND6"/>
<evidence type="ECO:0008006" key="4">
    <source>
        <dbReference type="Google" id="ProtNLM"/>
    </source>
</evidence>
<dbReference type="NCBIfam" id="TIGR04312">
    <property type="entry name" value="choice_anch_B"/>
    <property type="match status" value="1"/>
</dbReference>
<proteinExistence type="predicted"/>